<sequence>MLIDKEAYRTLGRQDVLRVY</sequence>
<reference evidence="1" key="2">
    <citation type="journal article" date="2015" name="Fish Shellfish Immunol.">
        <title>Early steps in the European eel (Anguilla anguilla)-Vibrio vulnificus interaction in the gills: Role of the RtxA13 toxin.</title>
        <authorList>
            <person name="Callol A."/>
            <person name="Pajuelo D."/>
            <person name="Ebbesson L."/>
            <person name="Teles M."/>
            <person name="MacKenzie S."/>
            <person name="Amaro C."/>
        </authorList>
    </citation>
    <scope>NUCLEOTIDE SEQUENCE</scope>
</reference>
<reference evidence="1" key="1">
    <citation type="submission" date="2014-11" db="EMBL/GenBank/DDBJ databases">
        <authorList>
            <person name="Amaro Gonzalez C."/>
        </authorList>
    </citation>
    <scope>NUCLEOTIDE SEQUENCE</scope>
</reference>
<organism evidence="1">
    <name type="scientific">Anguilla anguilla</name>
    <name type="common">European freshwater eel</name>
    <name type="synonym">Muraena anguilla</name>
    <dbReference type="NCBI Taxonomy" id="7936"/>
    <lineage>
        <taxon>Eukaryota</taxon>
        <taxon>Metazoa</taxon>
        <taxon>Chordata</taxon>
        <taxon>Craniata</taxon>
        <taxon>Vertebrata</taxon>
        <taxon>Euteleostomi</taxon>
        <taxon>Actinopterygii</taxon>
        <taxon>Neopterygii</taxon>
        <taxon>Teleostei</taxon>
        <taxon>Anguilliformes</taxon>
        <taxon>Anguillidae</taxon>
        <taxon>Anguilla</taxon>
    </lineage>
</organism>
<proteinExistence type="predicted"/>
<evidence type="ECO:0000313" key="1">
    <source>
        <dbReference type="EMBL" id="JAH66625.1"/>
    </source>
</evidence>
<dbReference type="AlphaFoldDB" id="A0A0E9UN05"/>
<name>A0A0E9UN05_ANGAN</name>
<dbReference type="EMBL" id="GBXM01041952">
    <property type="protein sequence ID" value="JAH66625.1"/>
    <property type="molecule type" value="Transcribed_RNA"/>
</dbReference>
<protein>
    <submittedName>
        <fullName evidence="1">Uncharacterized protein</fullName>
    </submittedName>
</protein>
<accession>A0A0E9UN05</accession>